<dbReference type="AlphaFoldDB" id="A0A2W1MWB6"/>
<dbReference type="InterPro" id="IPR003346">
    <property type="entry name" value="Transposase_20"/>
</dbReference>
<organism evidence="2 3">
    <name type="scientific">Putridiphycobacter roseus</name>
    <dbReference type="NCBI Taxonomy" id="2219161"/>
    <lineage>
        <taxon>Bacteria</taxon>
        <taxon>Pseudomonadati</taxon>
        <taxon>Bacteroidota</taxon>
        <taxon>Flavobacteriia</taxon>
        <taxon>Flavobacteriales</taxon>
        <taxon>Crocinitomicaceae</taxon>
        <taxon>Putridiphycobacter</taxon>
    </lineage>
</organism>
<sequence>MFVSKNMLLLWNETAMQYTNCLGLSPTIRTSGSSVKGQSRIRNKDVRNLLFMCSFTAYKCNPSCAQLFERIVNKGKSKKLALLAICNK</sequence>
<dbReference type="EMBL" id="QKSB01000020">
    <property type="protein sequence ID" value="PZE15674.1"/>
    <property type="molecule type" value="Genomic_DNA"/>
</dbReference>
<keyword evidence="3" id="KW-1185">Reference proteome</keyword>
<dbReference type="Proteomes" id="UP000249248">
    <property type="component" value="Unassembled WGS sequence"/>
</dbReference>
<dbReference type="Pfam" id="PF02371">
    <property type="entry name" value="Transposase_20"/>
    <property type="match status" value="1"/>
</dbReference>
<evidence type="ECO:0000313" key="2">
    <source>
        <dbReference type="EMBL" id="PZE15674.1"/>
    </source>
</evidence>
<proteinExistence type="predicted"/>
<evidence type="ECO:0000259" key="1">
    <source>
        <dbReference type="Pfam" id="PF02371"/>
    </source>
</evidence>
<reference evidence="2 3" key="1">
    <citation type="submission" date="2018-06" db="EMBL/GenBank/DDBJ databases">
        <title>The draft genome sequence of Crocinitomix sp. SM1701.</title>
        <authorList>
            <person name="Zhang X."/>
        </authorList>
    </citation>
    <scope>NUCLEOTIDE SEQUENCE [LARGE SCALE GENOMIC DNA]</scope>
    <source>
        <strain evidence="2 3">SM1701</strain>
    </source>
</reference>
<feature type="domain" description="Transposase IS116/IS110/IS902 C-terminal" evidence="1">
    <location>
        <begin position="14"/>
        <end position="66"/>
    </location>
</feature>
<dbReference type="RefSeq" id="WP_111064678.1">
    <property type="nucleotide sequence ID" value="NZ_JBHUCU010000026.1"/>
</dbReference>
<protein>
    <recommendedName>
        <fullName evidence="1">Transposase IS116/IS110/IS902 C-terminal domain-containing protein</fullName>
    </recommendedName>
</protein>
<dbReference type="GO" id="GO:0006313">
    <property type="term" value="P:DNA transposition"/>
    <property type="evidence" value="ECO:0007669"/>
    <property type="project" value="InterPro"/>
</dbReference>
<comment type="caution">
    <text evidence="2">The sequence shown here is derived from an EMBL/GenBank/DDBJ whole genome shotgun (WGS) entry which is preliminary data.</text>
</comment>
<dbReference type="GO" id="GO:0003677">
    <property type="term" value="F:DNA binding"/>
    <property type="evidence" value="ECO:0007669"/>
    <property type="project" value="InterPro"/>
</dbReference>
<accession>A0A2W1MWB6</accession>
<gene>
    <name evidence="2" type="ORF">DNU06_16845</name>
</gene>
<dbReference type="GO" id="GO:0004803">
    <property type="term" value="F:transposase activity"/>
    <property type="evidence" value="ECO:0007669"/>
    <property type="project" value="InterPro"/>
</dbReference>
<name>A0A2W1MWB6_9FLAO</name>
<evidence type="ECO:0000313" key="3">
    <source>
        <dbReference type="Proteomes" id="UP000249248"/>
    </source>
</evidence>